<proteinExistence type="predicted"/>
<reference evidence="1" key="1">
    <citation type="submission" date="2015-06" db="UniProtKB">
        <authorList>
            <consortium name="EnsemblPlants"/>
        </authorList>
    </citation>
    <scope>IDENTIFICATION</scope>
</reference>
<name>M8CF85_AEGTA</name>
<evidence type="ECO:0000313" key="1">
    <source>
        <dbReference type="EnsemblPlants" id="EMT32873"/>
    </source>
</evidence>
<dbReference type="AlphaFoldDB" id="M8CF85"/>
<dbReference type="EnsemblPlants" id="EMT32873">
    <property type="protein sequence ID" value="EMT32873"/>
    <property type="gene ID" value="F775_25265"/>
</dbReference>
<accession>M8CF85</accession>
<protein>
    <submittedName>
        <fullName evidence="1">Uncharacterized protein</fullName>
    </submittedName>
</protein>
<sequence>MACKIALVVVSLSVLAFFLCLDLRDQRTDMVYALMNYASALTVNDHRTLLSVGVP</sequence>
<organism evidence="1">
    <name type="scientific">Aegilops tauschii</name>
    <name type="common">Tausch's goatgrass</name>
    <name type="synonym">Aegilops squarrosa</name>
    <dbReference type="NCBI Taxonomy" id="37682"/>
    <lineage>
        <taxon>Eukaryota</taxon>
        <taxon>Viridiplantae</taxon>
        <taxon>Streptophyta</taxon>
        <taxon>Embryophyta</taxon>
        <taxon>Tracheophyta</taxon>
        <taxon>Spermatophyta</taxon>
        <taxon>Magnoliopsida</taxon>
        <taxon>Liliopsida</taxon>
        <taxon>Poales</taxon>
        <taxon>Poaceae</taxon>
        <taxon>BOP clade</taxon>
        <taxon>Pooideae</taxon>
        <taxon>Triticodae</taxon>
        <taxon>Triticeae</taxon>
        <taxon>Triticinae</taxon>
        <taxon>Aegilops</taxon>
    </lineage>
</organism>